<dbReference type="GO" id="GO:0019557">
    <property type="term" value="P:L-histidine catabolic process to glutamate and formate"/>
    <property type="evidence" value="ECO:0007669"/>
    <property type="project" value="UniProtKB-UniPathway"/>
</dbReference>
<dbReference type="GO" id="GO:0019556">
    <property type="term" value="P:L-histidine catabolic process to glutamate and formamide"/>
    <property type="evidence" value="ECO:0007669"/>
    <property type="project" value="UniProtKB-UniPathway"/>
</dbReference>
<dbReference type="PROSITE" id="PS00488">
    <property type="entry name" value="PAL_HISTIDASE"/>
    <property type="match status" value="1"/>
</dbReference>
<evidence type="ECO:0000256" key="3">
    <source>
        <dbReference type="ARBA" id="ARBA00022808"/>
    </source>
</evidence>
<dbReference type="AlphaFoldDB" id="A0A1B8TTI1"/>
<proteinExistence type="inferred from homology"/>
<organism evidence="10 11">
    <name type="scientific">Polaribacter vadi</name>
    <dbReference type="NCBI Taxonomy" id="1774273"/>
    <lineage>
        <taxon>Bacteria</taxon>
        <taxon>Pseudomonadati</taxon>
        <taxon>Bacteroidota</taxon>
        <taxon>Flavobacteriia</taxon>
        <taxon>Flavobacteriales</taxon>
        <taxon>Flavobacteriaceae</taxon>
    </lineage>
</organism>
<dbReference type="CDD" id="cd00332">
    <property type="entry name" value="PAL-HAL"/>
    <property type="match status" value="1"/>
</dbReference>
<dbReference type="InterPro" id="IPR008948">
    <property type="entry name" value="L-Aspartase-like"/>
</dbReference>
<keyword evidence="4 7" id="KW-0456">Lyase</keyword>
<comment type="subcellular location">
    <subcellularLocation>
        <location evidence="9">Cytoplasm</location>
    </subcellularLocation>
</comment>
<dbReference type="EMBL" id="LSFM01000023">
    <property type="protein sequence ID" value="OBY62834.1"/>
    <property type="molecule type" value="Genomic_DNA"/>
</dbReference>
<evidence type="ECO:0000256" key="9">
    <source>
        <dbReference type="RuleBase" id="RU004480"/>
    </source>
</evidence>
<keyword evidence="3 8" id="KW-0369">Histidine metabolism</keyword>
<dbReference type="NCBIfam" id="TIGR01225">
    <property type="entry name" value="hutH"/>
    <property type="match status" value="1"/>
</dbReference>
<evidence type="ECO:0000256" key="2">
    <source>
        <dbReference type="ARBA" id="ARBA00012994"/>
    </source>
</evidence>
<evidence type="ECO:0000256" key="7">
    <source>
        <dbReference type="RuleBase" id="RU003954"/>
    </source>
</evidence>
<evidence type="ECO:0000256" key="8">
    <source>
        <dbReference type="RuleBase" id="RU004479"/>
    </source>
</evidence>
<protein>
    <recommendedName>
        <fullName evidence="2 6">Histidine ammonia-lyase</fullName>
        <ecNumber evidence="2 6">4.3.1.3</ecNumber>
    </recommendedName>
</protein>
<dbReference type="OrthoDB" id="9806955at2"/>
<dbReference type="Proteomes" id="UP000092584">
    <property type="component" value="Unassembled WGS sequence"/>
</dbReference>
<evidence type="ECO:0000256" key="1">
    <source>
        <dbReference type="ARBA" id="ARBA00005113"/>
    </source>
</evidence>
<sequence length="499" mass="55708">MMFKYGIDQLTLYKVQEIANGNLKAIINNEAKEKIISCRKKVEIITKNDKVVYGINTGFGPLCDVQISPEETNQLQKNLLITHAVGVGNNIDKQLSKLMMICKVHALCQGFSGVRLELIERIIYFIENNLLPTVPEQGSVGASGDLAPLSHLFLPLIGEGDFWVKNEIFSAKEILEKHNLKPLELQAKEGLGLINGTQFILAHTITGLLKMEYLLDLADISGAMSIEGYKGSSSPFREELHRIRPFKGSIKVAERMRNLFKDSQNITSHENCERVQDPYSMRCIPQVHGASRNAFYHLLELAEIEMNSVTDNPIVLSETEAISGGNFHGQPLAMALDYCSIAASELGNIADRRCYLLLEGKYGLPRLLTKSGGLNSGFMIPQYTTAALVTENKSLCFPPSADSIPTSLGQEDHVSMGSISGRQFNQILGNLEKILAIELMYAAQALEFRRPNTFSEIIEKNHSIIREEVDKLEDDRLLKDDIHNMIQLVKTKKLIVKYN</sequence>
<reference evidence="11" key="1">
    <citation type="submission" date="2016-02" db="EMBL/GenBank/DDBJ databases">
        <authorList>
            <person name="Shin S.-K."/>
            <person name="Yi H."/>
            <person name="Kim E."/>
        </authorList>
    </citation>
    <scope>NUCLEOTIDE SEQUENCE [LARGE SCALE GENOMIC DNA]</scope>
    <source>
        <strain evidence="11">LPB0003</strain>
    </source>
</reference>
<dbReference type="PANTHER" id="PTHR10362">
    <property type="entry name" value="HISTIDINE AMMONIA-LYASE"/>
    <property type="match status" value="1"/>
</dbReference>
<dbReference type="KEGG" id="pob:LPB03_11860"/>
<dbReference type="STRING" id="1774273.LPB03_11860"/>
<dbReference type="InterPro" id="IPR022313">
    <property type="entry name" value="Phe/His_NH3-lyase_AS"/>
</dbReference>
<dbReference type="InterPro" id="IPR024083">
    <property type="entry name" value="Fumarase/histidase_N"/>
</dbReference>
<evidence type="ECO:0000313" key="10">
    <source>
        <dbReference type="EMBL" id="OBY62834.1"/>
    </source>
</evidence>
<evidence type="ECO:0000313" key="11">
    <source>
        <dbReference type="Proteomes" id="UP000092584"/>
    </source>
</evidence>
<dbReference type="GO" id="GO:0004397">
    <property type="term" value="F:histidine ammonia-lyase activity"/>
    <property type="evidence" value="ECO:0007669"/>
    <property type="project" value="UniProtKB-UniRule"/>
</dbReference>
<comment type="caution">
    <text evidence="10">The sequence shown here is derived from an EMBL/GenBank/DDBJ whole genome shotgun (WGS) entry which is preliminary data.</text>
</comment>
<name>A0A1B8TTI1_9FLAO</name>
<evidence type="ECO:0000256" key="4">
    <source>
        <dbReference type="ARBA" id="ARBA00023239"/>
    </source>
</evidence>
<dbReference type="FunFam" id="1.20.200.10:FF:000003">
    <property type="entry name" value="Histidine ammonia-lyase"/>
    <property type="match status" value="1"/>
</dbReference>
<dbReference type="InterPro" id="IPR005921">
    <property type="entry name" value="HutH"/>
</dbReference>
<dbReference type="InterPro" id="IPR001106">
    <property type="entry name" value="Aromatic_Lyase"/>
</dbReference>
<dbReference type="Pfam" id="PF00221">
    <property type="entry name" value="Lyase_aromatic"/>
    <property type="match status" value="1"/>
</dbReference>
<dbReference type="UniPathway" id="UPA00379">
    <property type="reaction ID" value="UER00549"/>
</dbReference>
<dbReference type="NCBIfam" id="NF006871">
    <property type="entry name" value="PRK09367.1"/>
    <property type="match status" value="1"/>
</dbReference>
<dbReference type="EC" id="4.3.1.3" evidence="2 6"/>
<keyword evidence="11" id="KW-1185">Reference proteome</keyword>
<evidence type="ECO:0000256" key="5">
    <source>
        <dbReference type="ARBA" id="ARBA00049269"/>
    </source>
</evidence>
<dbReference type="SUPFAM" id="SSF48557">
    <property type="entry name" value="L-aspartase-like"/>
    <property type="match status" value="1"/>
</dbReference>
<evidence type="ECO:0000256" key="6">
    <source>
        <dbReference type="NCBIfam" id="TIGR01225"/>
    </source>
</evidence>
<comment type="pathway">
    <text evidence="1 8">Amino-acid degradation; L-histidine degradation into L-glutamate; N-formimidoyl-L-glutamate from L-histidine: step 1/3.</text>
</comment>
<comment type="similarity">
    <text evidence="7">Belongs to the PAL/histidase family.</text>
</comment>
<gene>
    <name evidence="10" type="ORF">LPB3_11870</name>
</gene>
<dbReference type="Gene3D" id="1.10.275.10">
    <property type="entry name" value="Fumarase/aspartase (N-terminal domain)"/>
    <property type="match status" value="1"/>
</dbReference>
<accession>A0A1B8TTI1</accession>
<comment type="catalytic activity">
    <reaction evidence="5 8">
        <text>L-histidine = trans-urocanate + NH4(+)</text>
        <dbReference type="Rhea" id="RHEA:21232"/>
        <dbReference type="ChEBI" id="CHEBI:17771"/>
        <dbReference type="ChEBI" id="CHEBI:28938"/>
        <dbReference type="ChEBI" id="CHEBI:57595"/>
        <dbReference type="EC" id="4.3.1.3"/>
    </reaction>
</comment>
<dbReference type="FunFam" id="1.10.275.10:FF:000005">
    <property type="entry name" value="Histidine ammonia-lyase"/>
    <property type="match status" value="1"/>
</dbReference>
<dbReference type="GO" id="GO:0005737">
    <property type="term" value="C:cytoplasm"/>
    <property type="evidence" value="ECO:0007669"/>
    <property type="project" value="UniProtKB-SubCell"/>
</dbReference>
<dbReference type="Gene3D" id="1.20.200.10">
    <property type="entry name" value="Fumarase/aspartase (Central domain)"/>
    <property type="match status" value="1"/>
</dbReference>